<dbReference type="PANTHER" id="PTHR12993:SF23">
    <property type="entry name" value="N-ACETYLGLUCOSAMINYLPHOSPHATIDYLINOSITOL DEACETYLASE"/>
    <property type="match status" value="1"/>
</dbReference>
<keyword evidence="1" id="KW-0862">Zinc</keyword>
<evidence type="ECO:0000313" key="4">
    <source>
        <dbReference type="Proteomes" id="UP000006281"/>
    </source>
</evidence>
<keyword evidence="4" id="KW-1185">Reference proteome</keyword>
<dbReference type="InterPro" id="IPR024078">
    <property type="entry name" value="LmbE-like_dom_sf"/>
</dbReference>
<dbReference type="SUPFAM" id="SSF102588">
    <property type="entry name" value="LmbE-like"/>
    <property type="match status" value="1"/>
</dbReference>
<dbReference type="EMBL" id="HE804045">
    <property type="protein sequence ID" value="CCH30245.1"/>
    <property type="molecule type" value="Genomic_DNA"/>
</dbReference>
<dbReference type="Pfam" id="PF02585">
    <property type="entry name" value="PIG-L"/>
    <property type="match status" value="1"/>
</dbReference>
<sequence>MGEVKRIARVLAALGLAVALVAAPASAGAVVTTVSFVAHQDDDLLFMNPDILNDIKNGDNVWVVYLTAGELPCGEGFQECGLPYADKRIQGVRAAYARAADKPNNWTYQAMTFNGRQVATNTLDGTNVRLVFTFIHAAGGSDQCGDLARMVNSSTYVAQPIDGRASYTRASFVAMLRAIITTAQPNLIRSQNSLGHRDPVPDRDHVDHIAGAILTAAADADAAGNTVVRRDEYLGYVIRGYPDNVFGTDRTEKTAVWDQYWPHDFQLGAGDWSNVMGRQYSPDGRVFPVGHPWIPPGDFHC</sequence>
<evidence type="ECO:0000256" key="2">
    <source>
        <dbReference type="SAM" id="SignalP"/>
    </source>
</evidence>
<evidence type="ECO:0000313" key="3">
    <source>
        <dbReference type="EMBL" id="CCH30245.1"/>
    </source>
</evidence>
<dbReference type="eggNOG" id="COG2120">
    <property type="taxonomic scope" value="Bacteria"/>
</dbReference>
<dbReference type="GO" id="GO:0016137">
    <property type="term" value="P:glycoside metabolic process"/>
    <property type="evidence" value="ECO:0007669"/>
    <property type="project" value="UniProtKB-ARBA"/>
</dbReference>
<dbReference type="PANTHER" id="PTHR12993">
    <property type="entry name" value="N-ACETYLGLUCOSAMINYL-PHOSPHATIDYLINOSITOL DE-N-ACETYLASE-RELATED"/>
    <property type="match status" value="1"/>
</dbReference>
<dbReference type="GO" id="GO:0000225">
    <property type="term" value="F:N-acetylglucosaminylphosphatidylinositol deacetylase activity"/>
    <property type="evidence" value="ECO:0007669"/>
    <property type="project" value="TreeGrafter"/>
</dbReference>
<organism evidence="3 4">
    <name type="scientific">Saccharothrix espanaensis (strain ATCC 51144 / DSM 44229 / JCM 9112 / NBRC 15066 / NRRL 15764)</name>
    <dbReference type="NCBI Taxonomy" id="1179773"/>
    <lineage>
        <taxon>Bacteria</taxon>
        <taxon>Bacillati</taxon>
        <taxon>Actinomycetota</taxon>
        <taxon>Actinomycetes</taxon>
        <taxon>Pseudonocardiales</taxon>
        <taxon>Pseudonocardiaceae</taxon>
        <taxon>Saccharothrix</taxon>
    </lineage>
</organism>
<dbReference type="PATRIC" id="fig|1179773.3.peg.2928"/>
<dbReference type="InterPro" id="IPR003737">
    <property type="entry name" value="GlcNAc_PI_deacetylase-related"/>
</dbReference>
<feature type="chain" id="PRO_5038977642" description="GlcNAc-PI de-N-acetylase" evidence="2">
    <location>
        <begin position="28"/>
        <end position="301"/>
    </location>
</feature>
<evidence type="ECO:0000256" key="1">
    <source>
        <dbReference type="ARBA" id="ARBA00022833"/>
    </source>
</evidence>
<dbReference type="KEGG" id="sesp:BN6_29350"/>
<keyword evidence="2" id="KW-0732">Signal</keyword>
<dbReference type="STRING" id="1179773.BN6_29350"/>
<evidence type="ECO:0008006" key="5">
    <source>
        <dbReference type="Google" id="ProtNLM"/>
    </source>
</evidence>
<dbReference type="Gene3D" id="3.40.50.10320">
    <property type="entry name" value="LmbE-like"/>
    <property type="match status" value="1"/>
</dbReference>
<reference evidence="3 4" key="1">
    <citation type="journal article" date="2012" name="BMC Genomics">
        <title>Complete genome sequence of Saccharothrix espanaensis DSM 44229T and comparison to the other completely sequenced Pseudonocardiaceae.</title>
        <authorList>
            <person name="Strobel T."/>
            <person name="Al-Dilaimi A."/>
            <person name="Blom J."/>
            <person name="Gessner A."/>
            <person name="Kalinowski J."/>
            <person name="Luzhetska M."/>
            <person name="Puhler A."/>
            <person name="Szczepanowski R."/>
            <person name="Bechthold A."/>
            <person name="Ruckert C."/>
        </authorList>
    </citation>
    <scope>NUCLEOTIDE SEQUENCE [LARGE SCALE GENOMIC DNA]</scope>
    <source>
        <strain evidence="4">ATCC 51144 / DSM 44229 / JCM 9112 / NBRC 15066 / NRRL 15764</strain>
    </source>
</reference>
<name>K0JRI9_SACES</name>
<feature type="signal peptide" evidence="2">
    <location>
        <begin position="1"/>
        <end position="27"/>
    </location>
</feature>
<gene>
    <name evidence="3" type="ordered locus">BN6_29350</name>
</gene>
<dbReference type="AlphaFoldDB" id="K0JRI9"/>
<accession>K0JRI9</accession>
<protein>
    <recommendedName>
        <fullName evidence="5">GlcNAc-PI de-N-acetylase</fullName>
    </recommendedName>
</protein>
<proteinExistence type="predicted"/>
<dbReference type="Proteomes" id="UP000006281">
    <property type="component" value="Chromosome"/>
</dbReference>
<dbReference type="HOGENOM" id="CLU_1018563_0_0_11"/>